<sequence>MSGRLARSARDRQAFRSGIDDGRWEEPGYAARVAMKGRAAAWFIRLLGASLRLERPGWEANARALASGRPVIYVCWHGSQLAPTYVYRDRGIWIMTSLSRDGDIQTQSLNCLGYRTVRGSSSRGGGRALLEMVRRLRQGEAVSMTLDGPRGPRHVAKPGAVLLAQRAEAVVLAVGARYGRAWQLRNWDRFEIPLPFSRVVVATSEPFMVPADLSVEAGQRLLEARLAECEALAERRLCA</sequence>
<dbReference type="InterPro" id="IPR007172">
    <property type="entry name" value="DUF374"/>
</dbReference>
<dbReference type="AlphaFoldDB" id="A0A367ZT14"/>
<evidence type="ECO:0000313" key="3">
    <source>
        <dbReference type="Proteomes" id="UP000252355"/>
    </source>
</evidence>
<evidence type="ECO:0000259" key="1">
    <source>
        <dbReference type="Pfam" id="PF04028"/>
    </source>
</evidence>
<accession>A0A367ZT14</accession>
<protein>
    <recommendedName>
        <fullName evidence="1">DUF374 domain-containing protein</fullName>
    </recommendedName>
</protein>
<dbReference type="SUPFAM" id="SSF69593">
    <property type="entry name" value="Glycerol-3-phosphate (1)-acyltransferase"/>
    <property type="match status" value="1"/>
</dbReference>
<proteinExistence type="predicted"/>
<reference evidence="2 3" key="1">
    <citation type="submission" date="2018-05" db="EMBL/GenBank/DDBJ databases">
        <title>A metagenomic window into the 2 km-deep terrestrial subsurface aquifer revealed taxonomically and functionally diverse microbial community comprising novel uncultured bacterial lineages.</title>
        <authorList>
            <person name="Kadnikov V.V."/>
            <person name="Mardanov A.V."/>
            <person name="Beletsky A.V."/>
            <person name="Banks D."/>
            <person name="Pimenov N.V."/>
            <person name="Frank Y.A."/>
            <person name="Karnachuk O.V."/>
            <person name="Ravin N.V."/>
        </authorList>
    </citation>
    <scope>NUCLEOTIDE SEQUENCE [LARGE SCALE GENOMIC DNA]</scope>
    <source>
        <strain evidence="2">BY5</strain>
    </source>
</reference>
<organism evidence="2 3">
    <name type="scientific">Candidatus Ozemobacter sibiricus</name>
    <dbReference type="NCBI Taxonomy" id="2268124"/>
    <lineage>
        <taxon>Bacteria</taxon>
        <taxon>Candidatus Ozemobacteria</taxon>
        <taxon>Candidatus Ozemobacterales</taxon>
        <taxon>Candidatus Ozemobacteraceae</taxon>
        <taxon>Candidatus Ozemobacter</taxon>
    </lineage>
</organism>
<dbReference type="EMBL" id="QOQW01000002">
    <property type="protein sequence ID" value="RCK81285.1"/>
    <property type="molecule type" value="Genomic_DNA"/>
</dbReference>
<dbReference type="Proteomes" id="UP000252355">
    <property type="component" value="Unassembled WGS sequence"/>
</dbReference>
<dbReference type="CDD" id="cd07983">
    <property type="entry name" value="LPLAT_DUF374-like"/>
    <property type="match status" value="1"/>
</dbReference>
<feature type="domain" description="DUF374" evidence="1">
    <location>
        <begin position="85"/>
        <end position="153"/>
    </location>
</feature>
<comment type="caution">
    <text evidence="2">The sequence shown here is derived from an EMBL/GenBank/DDBJ whole genome shotgun (WGS) entry which is preliminary data.</text>
</comment>
<dbReference type="Pfam" id="PF04028">
    <property type="entry name" value="DUF374"/>
    <property type="match status" value="1"/>
</dbReference>
<evidence type="ECO:0000313" key="2">
    <source>
        <dbReference type="EMBL" id="RCK81285.1"/>
    </source>
</evidence>
<gene>
    <name evidence="2" type="ORF">OZSIB_2154</name>
</gene>
<name>A0A367ZT14_9BACT</name>